<dbReference type="SMART" id="SM00503">
    <property type="entry name" value="SynN"/>
    <property type="match status" value="1"/>
</dbReference>
<evidence type="ECO:0000256" key="2">
    <source>
        <dbReference type="ARBA" id="ARBA00009063"/>
    </source>
</evidence>
<dbReference type="Gene3D" id="1.20.58.70">
    <property type="match status" value="1"/>
</dbReference>
<comment type="subcellular location">
    <subcellularLocation>
        <location evidence="1">Membrane</location>
        <topology evidence="1">Single-pass type IV membrane protein</topology>
    </subcellularLocation>
</comment>
<evidence type="ECO:0000256" key="3">
    <source>
        <dbReference type="ARBA" id="ARBA00022692"/>
    </source>
</evidence>
<evidence type="ECO:0000259" key="8">
    <source>
        <dbReference type="PROSITE" id="PS50192"/>
    </source>
</evidence>
<reference evidence="9 10" key="1">
    <citation type="submission" date="2019-01" db="EMBL/GenBank/DDBJ databases">
        <title>Draft genome sequence of Psathyrella aberdarensis IHI B618.</title>
        <authorList>
            <person name="Buettner E."/>
            <person name="Kellner H."/>
        </authorList>
    </citation>
    <scope>NUCLEOTIDE SEQUENCE [LARGE SCALE GENOMIC DNA]</scope>
    <source>
        <strain evidence="9 10">IHI B618</strain>
    </source>
</reference>
<dbReference type="GO" id="GO:0031201">
    <property type="term" value="C:SNARE complex"/>
    <property type="evidence" value="ECO:0007669"/>
    <property type="project" value="TreeGrafter"/>
</dbReference>
<dbReference type="PANTHER" id="PTHR19957">
    <property type="entry name" value="SYNTAXIN"/>
    <property type="match status" value="1"/>
</dbReference>
<evidence type="ECO:0000256" key="7">
    <source>
        <dbReference type="SAM" id="MobiDB-lite"/>
    </source>
</evidence>
<dbReference type="GO" id="GO:0005484">
    <property type="term" value="F:SNAP receptor activity"/>
    <property type="evidence" value="ECO:0007669"/>
    <property type="project" value="InterPro"/>
</dbReference>
<dbReference type="InterPro" id="IPR045242">
    <property type="entry name" value="Syntaxin"/>
</dbReference>
<feature type="domain" description="T-SNARE coiled-coil homology" evidence="8">
    <location>
        <begin position="198"/>
        <end position="260"/>
    </location>
</feature>
<dbReference type="InterPro" id="IPR010989">
    <property type="entry name" value="SNARE"/>
</dbReference>
<keyword evidence="10" id="KW-1185">Reference proteome</keyword>
<keyword evidence="3" id="KW-0812">Transmembrane</keyword>
<evidence type="ECO:0000256" key="5">
    <source>
        <dbReference type="ARBA" id="ARBA00023136"/>
    </source>
</evidence>
<name>A0A4Q2D699_9AGAR</name>
<dbReference type="SUPFAM" id="SSF47661">
    <property type="entry name" value="t-snare proteins"/>
    <property type="match status" value="1"/>
</dbReference>
<dbReference type="PANTHER" id="PTHR19957:SF307">
    <property type="entry name" value="PROTEIN SSO1-RELATED"/>
    <property type="match status" value="1"/>
</dbReference>
<dbReference type="EMBL" id="SDEE01000657">
    <property type="protein sequence ID" value="RXW14719.1"/>
    <property type="molecule type" value="Genomic_DNA"/>
</dbReference>
<dbReference type="GO" id="GO:0006887">
    <property type="term" value="P:exocytosis"/>
    <property type="evidence" value="ECO:0007669"/>
    <property type="project" value="TreeGrafter"/>
</dbReference>
<dbReference type="PROSITE" id="PS50192">
    <property type="entry name" value="T_SNARE"/>
    <property type="match status" value="1"/>
</dbReference>
<sequence length="270" mass="30345">MDRLAASRQQRQQQSGIELNQLPPNSPPGLGEASGGPRMYAGVLKAPKVASIEQDIQQLNQNVASISTTRTHYLTSVDGTEAEDNDKLENLTVETRQLTQRIKSRIQELESQPQYDTQIRKNQIALLRKRFLEAIQSYQREEHESDQRARQQISKQLHLVKPDATPEDVKAFIDSGQQQVFAQALTTSTRYGESRTAYREVQERQQDIHRMEKTLAELALLFNDMAVLVEQQEAVIDAVETTAVDIEGNTKVALDNTKEAVIHGPSIALS</sequence>
<comment type="similarity">
    <text evidence="2 6">Belongs to the syntaxin family.</text>
</comment>
<dbReference type="STRING" id="2316362.A0A4Q2D699"/>
<dbReference type="AlphaFoldDB" id="A0A4Q2D699"/>
<gene>
    <name evidence="9" type="ORF">EST38_g11133</name>
</gene>
<keyword evidence="5" id="KW-0472">Membrane</keyword>
<dbReference type="SMART" id="SM00397">
    <property type="entry name" value="t_SNARE"/>
    <property type="match status" value="1"/>
</dbReference>
<dbReference type="GO" id="GO:0048278">
    <property type="term" value="P:vesicle docking"/>
    <property type="evidence" value="ECO:0007669"/>
    <property type="project" value="TreeGrafter"/>
</dbReference>
<dbReference type="GO" id="GO:0005886">
    <property type="term" value="C:plasma membrane"/>
    <property type="evidence" value="ECO:0007669"/>
    <property type="project" value="TreeGrafter"/>
</dbReference>
<evidence type="ECO:0000256" key="4">
    <source>
        <dbReference type="ARBA" id="ARBA00022989"/>
    </source>
</evidence>
<dbReference type="Proteomes" id="UP000290288">
    <property type="component" value="Unassembled WGS sequence"/>
</dbReference>
<accession>A0A4Q2D699</accession>
<keyword evidence="4" id="KW-1133">Transmembrane helix</keyword>
<evidence type="ECO:0000256" key="1">
    <source>
        <dbReference type="ARBA" id="ARBA00004211"/>
    </source>
</evidence>
<dbReference type="InterPro" id="IPR006011">
    <property type="entry name" value="Syntaxin_N"/>
</dbReference>
<evidence type="ECO:0000313" key="10">
    <source>
        <dbReference type="Proteomes" id="UP000290288"/>
    </source>
</evidence>
<dbReference type="InterPro" id="IPR006012">
    <property type="entry name" value="Syntaxin/epimorphin_CS"/>
</dbReference>
<dbReference type="Pfam" id="PF00804">
    <property type="entry name" value="Syntaxin"/>
    <property type="match status" value="1"/>
</dbReference>
<dbReference type="InterPro" id="IPR000727">
    <property type="entry name" value="T_SNARE_dom"/>
</dbReference>
<feature type="region of interest" description="Disordered" evidence="7">
    <location>
        <begin position="1"/>
        <end position="38"/>
    </location>
</feature>
<comment type="caution">
    <text evidence="9">The sequence shown here is derived from an EMBL/GenBank/DDBJ whole genome shotgun (WGS) entry which is preliminary data.</text>
</comment>
<dbReference type="OrthoDB" id="10255013at2759"/>
<dbReference type="GO" id="GO:0012505">
    <property type="term" value="C:endomembrane system"/>
    <property type="evidence" value="ECO:0007669"/>
    <property type="project" value="TreeGrafter"/>
</dbReference>
<dbReference type="GO" id="GO:0006886">
    <property type="term" value="P:intracellular protein transport"/>
    <property type="evidence" value="ECO:0007669"/>
    <property type="project" value="InterPro"/>
</dbReference>
<organism evidence="9 10">
    <name type="scientific">Candolleomyces aberdarensis</name>
    <dbReference type="NCBI Taxonomy" id="2316362"/>
    <lineage>
        <taxon>Eukaryota</taxon>
        <taxon>Fungi</taxon>
        <taxon>Dikarya</taxon>
        <taxon>Basidiomycota</taxon>
        <taxon>Agaricomycotina</taxon>
        <taxon>Agaricomycetes</taxon>
        <taxon>Agaricomycetidae</taxon>
        <taxon>Agaricales</taxon>
        <taxon>Agaricineae</taxon>
        <taxon>Psathyrellaceae</taxon>
        <taxon>Candolleomyces</taxon>
    </lineage>
</organism>
<evidence type="ECO:0000256" key="6">
    <source>
        <dbReference type="RuleBase" id="RU003858"/>
    </source>
</evidence>
<dbReference type="CDD" id="cd15849">
    <property type="entry name" value="SNARE_Sso1"/>
    <property type="match status" value="1"/>
</dbReference>
<dbReference type="GO" id="GO:0006906">
    <property type="term" value="P:vesicle fusion"/>
    <property type="evidence" value="ECO:0007669"/>
    <property type="project" value="TreeGrafter"/>
</dbReference>
<proteinExistence type="inferred from homology"/>
<protein>
    <recommendedName>
        <fullName evidence="8">t-SNARE coiled-coil homology domain-containing protein</fullName>
    </recommendedName>
</protein>
<feature type="compositionally biased region" description="Low complexity" evidence="7">
    <location>
        <begin position="1"/>
        <end position="15"/>
    </location>
</feature>
<dbReference type="PROSITE" id="PS00914">
    <property type="entry name" value="SYNTAXIN"/>
    <property type="match status" value="1"/>
</dbReference>
<dbReference type="GO" id="GO:0000149">
    <property type="term" value="F:SNARE binding"/>
    <property type="evidence" value="ECO:0007669"/>
    <property type="project" value="TreeGrafter"/>
</dbReference>
<evidence type="ECO:0000313" key="9">
    <source>
        <dbReference type="EMBL" id="RXW14719.1"/>
    </source>
</evidence>